<dbReference type="InterPro" id="IPR016166">
    <property type="entry name" value="FAD-bd_PCMH"/>
</dbReference>
<reference evidence="4 5" key="1">
    <citation type="submission" date="2016-05" db="EMBL/GenBank/DDBJ databases">
        <title>Diversity and Homogeneity among Thermoacidophilic Verrucomicrobia Methanotrophs Linked with Geographical Origin.</title>
        <authorList>
            <person name="Erikstad H.-A."/>
            <person name="Smestad N.B."/>
            <person name="Ceballos R.M."/>
            <person name="Birkeland N.-K."/>
        </authorList>
    </citation>
    <scope>NUCLEOTIDE SEQUENCE [LARGE SCALE GENOMIC DNA]</scope>
    <source>
        <strain evidence="4 5">Phi</strain>
    </source>
</reference>
<dbReference type="AlphaFoldDB" id="A0A4Y8P9P6"/>
<evidence type="ECO:0000313" key="4">
    <source>
        <dbReference type="EMBL" id="TFE67447.1"/>
    </source>
</evidence>
<dbReference type="InterPro" id="IPR016164">
    <property type="entry name" value="FAD-linked_Oxase-like_C"/>
</dbReference>
<evidence type="ECO:0000259" key="3">
    <source>
        <dbReference type="PROSITE" id="PS51387"/>
    </source>
</evidence>
<dbReference type="InterPro" id="IPR006094">
    <property type="entry name" value="Oxid_FAD_bind_N"/>
</dbReference>
<comment type="caution">
    <text evidence="4">The sequence shown here is derived from an EMBL/GenBank/DDBJ whole genome shotgun (WGS) entry which is preliminary data.</text>
</comment>
<dbReference type="GO" id="GO:0003824">
    <property type="term" value="F:catalytic activity"/>
    <property type="evidence" value="ECO:0007669"/>
    <property type="project" value="InterPro"/>
</dbReference>
<name>A0A4Y8P9P6_9BACT</name>
<dbReference type="PANTHER" id="PTHR11748">
    <property type="entry name" value="D-LACTATE DEHYDROGENASE"/>
    <property type="match status" value="1"/>
</dbReference>
<dbReference type="PANTHER" id="PTHR11748:SF103">
    <property type="entry name" value="GLYCOLATE OXIDASE SUBUNIT GLCE"/>
    <property type="match status" value="1"/>
</dbReference>
<dbReference type="InterPro" id="IPR016169">
    <property type="entry name" value="FAD-bd_PCMH_sub2"/>
</dbReference>
<dbReference type="SUPFAM" id="SSF56176">
    <property type="entry name" value="FAD-binding/transporter-associated domain-like"/>
    <property type="match status" value="1"/>
</dbReference>
<protein>
    <submittedName>
        <fullName evidence="4">Glycolate dehydrogenase</fullName>
    </submittedName>
</protein>
<sequence>MNKVSSPITGLDVNTIQIIEKTRELISLKKKIKIVGGSTKERLGRKVEAEPLDVSFNKGVVEYEPDELFITVKNGTSLSYLEEILKQHGQYLPFEPPHFGMQATVGGSVACGLSGPSRPYRGALKDYLLKVKIINGLGELLSFGSKVIKNVAGFDLFRLMAGAQGTLGIILEATFKVVPLPECSMTVVLEKNDEEALDFISTLSTRCFPLSAGCFHRGKIFIRFSGYEKSVKSALKVIGGEILDNHDQFWFSVKERTHSFFIDSDRIWRFVLPQSTPIPPWDGEWFYDWGGSQRWWKGKNAKADEDLFSWATQAGGYGWLHDRAETLASVLPPALMNLQKRLKEAFDPFGLFNPKRIYKEF</sequence>
<dbReference type="Pfam" id="PF01565">
    <property type="entry name" value="FAD_binding_4"/>
    <property type="match status" value="1"/>
</dbReference>
<evidence type="ECO:0000256" key="2">
    <source>
        <dbReference type="ARBA" id="ARBA00022827"/>
    </source>
</evidence>
<feature type="domain" description="FAD-binding PCMH-type" evidence="3">
    <location>
        <begin position="8"/>
        <end position="180"/>
    </location>
</feature>
<dbReference type="Gene3D" id="3.30.465.10">
    <property type="match status" value="1"/>
</dbReference>
<organism evidence="4 5">
    <name type="scientific">Methylacidiphilum caldifontis</name>
    <dbReference type="NCBI Taxonomy" id="2795386"/>
    <lineage>
        <taxon>Bacteria</taxon>
        <taxon>Pseudomonadati</taxon>
        <taxon>Verrucomicrobiota</taxon>
        <taxon>Methylacidiphilae</taxon>
        <taxon>Methylacidiphilales</taxon>
        <taxon>Methylacidiphilaceae</taxon>
        <taxon>Methylacidiphilum (ex Ratnadevi et al. 2023)</taxon>
    </lineage>
</organism>
<proteinExistence type="predicted"/>
<dbReference type="OrthoDB" id="9767256at2"/>
<dbReference type="NCBIfam" id="NF008439">
    <property type="entry name" value="PRK11282.1"/>
    <property type="match status" value="1"/>
</dbReference>
<evidence type="ECO:0000256" key="1">
    <source>
        <dbReference type="ARBA" id="ARBA00022630"/>
    </source>
</evidence>
<keyword evidence="2" id="KW-0274">FAD</keyword>
<evidence type="ECO:0000313" key="5">
    <source>
        <dbReference type="Proteomes" id="UP000297713"/>
    </source>
</evidence>
<dbReference type="InterPro" id="IPR036318">
    <property type="entry name" value="FAD-bd_PCMH-like_sf"/>
</dbReference>
<dbReference type="SUPFAM" id="SSF55103">
    <property type="entry name" value="FAD-linked oxidases, C-terminal domain"/>
    <property type="match status" value="1"/>
</dbReference>
<accession>A0A4Y8P9P6</accession>
<gene>
    <name evidence="4" type="ORF">A7Q10_01345</name>
</gene>
<dbReference type="Proteomes" id="UP000297713">
    <property type="component" value="Unassembled WGS sequence"/>
</dbReference>
<dbReference type="RefSeq" id="WP_134440533.1">
    <property type="nucleotide sequence ID" value="NZ_LXQC01000154.1"/>
</dbReference>
<dbReference type="GO" id="GO:0071949">
    <property type="term" value="F:FAD binding"/>
    <property type="evidence" value="ECO:0007669"/>
    <property type="project" value="InterPro"/>
</dbReference>
<keyword evidence="5" id="KW-1185">Reference proteome</keyword>
<dbReference type="EMBL" id="LXQC01000154">
    <property type="protein sequence ID" value="TFE67447.1"/>
    <property type="molecule type" value="Genomic_DNA"/>
</dbReference>
<keyword evidence="1" id="KW-0285">Flavoprotein</keyword>
<dbReference type="PROSITE" id="PS51387">
    <property type="entry name" value="FAD_PCMH"/>
    <property type="match status" value="1"/>
</dbReference>